<keyword evidence="2" id="KW-1133">Transmembrane helix</keyword>
<gene>
    <name evidence="3" type="ORF">DB88DRAFT_99143</name>
</gene>
<feature type="transmembrane region" description="Helical" evidence="2">
    <location>
        <begin position="80"/>
        <end position="98"/>
    </location>
</feature>
<dbReference type="Proteomes" id="UP001182556">
    <property type="component" value="Unassembled WGS sequence"/>
</dbReference>
<keyword evidence="4" id="KW-1185">Reference proteome</keyword>
<dbReference type="InterPro" id="IPR042099">
    <property type="entry name" value="ANL_N_sf"/>
</dbReference>
<protein>
    <recommendedName>
        <fullName evidence="5">AMP-dependent synthetase/ligase domain-containing protein</fullName>
    </recommendedName>
</protein>
<evidence type="ECO:0000256" key="1">
    <source>
        <dbReference type="SAM" id="MobiDB-lite"/>
    </source>
</evidence>
<evidence type="ECO:0000313" key="3">
    <source>
        <dbReference type="EMBL" id="KAK1921348.1"/>
    </source>
</evidence>
<sequence>MVATSAKFYRQNYSTTSGHLHRSASRTRALDTPRQTRPDFTHETRPDQPFRLQAPDPSSRSPSTHSSPADMPFAIDNTTLALLGVLAALLLYIRFFALPSPLVHPLLLGKQSDVSAVRRKGETGIYRSFATGQGSPFAVRPSGALKTVRDIAHQPKASDSTPTQRCILDTSLTDESLAEILNLLPRGLRALFPKLANDTSILTLIPPSPTTAFPLFLLQLSCVSPLVILSSPALLTTALLSSDHPAPGVVVVHRDLLDDVVEQVWEDRQDKTGVLVIGDLDRSKQGVVDAAARKGIVVHFWEDVWDVAERAPKVDIPEPTYSDVHSYFYSTTPTNGTAVAKVTHINITAGIAGLLSIFPADKRPSPAQHDVVASSVRLDTPFGMTIAMASVYSGVGFRFIGPRVPTWPDEGDSDPETPKEELLSLFDLPERPEPTVLFISKDHHRAIVEGLYDAYRLKPVALLVSRHKLLGIRGGDVSRNGLWEKVVWRRVRKHAVGGIAGDKLRAIVVVGETPPASSLALSHVLLSMPISRVRPSAYSAGPVFASHFYDLQCHIPSQLIPRWDGPAAHTGPPANNVEVVLKGPEIDGQLEANELAHGRVFIRGPAVLERVGAETPEGWVDIEEDGAVQTNGTFVFTK</sequence>
<feature type="region of interest" description="Disordered" evidence="1">
    <location>
        <begin position="15"/>
        <end position="70"/>
    </location>
</feature>
<evidence type="ECO:0000256" key="2">
    <source>
        <dbReference type="SAM" id="Phobius"/>
    </source>
</evidence>
<proteinExistence type="predicted"/>
<dbReference type="EMBL" id="JAODAN010000011">
    <property type="protein sequence ID" value="KAK1921348.1"/>
    <property type="molecule type" value="Genomic_DNA"/>
</dbReference>
<dbReference type="AlphaFoldDB" id="A0AAD9CVW4"/>
<evidence type="ECO:0008006" key="5">
    <source>
        <dbReference type="Google" id="ProtNLM"/>
    </source>
</evidence>
<organism evidence="3 4">
    <name type="scientific">Papiliotrema laurentii</name>
    <name type="common">Cryptococcus laurentii</name>
    <dbReference type="NCBI Taxonomy" id="5418"/>
    <lineage>
        <taxon>Eukaryota</taxon>
        <taxon>Fungi</taxon>
        <taxon>Dikarya</taxon>
        <taxon>Basidiomycota</taxon>
        <taxon>Agaricomycotina</taxon>
        <taxon>Tremellomycetes</taxon>
        <taxon>Tremellales</taxon>
        <taxon>Rhynchogastremaceae</taxon>
        <taxon>Papiliotrema</taxon>
    </lineage>
</organism>
<comment type="caution">
    <text evidence="3">The sequence shown here is derived from an EMBL/GenBank/DDBJ whole genome shotgun (WGS) entry which is preliminary data.</text>
</comment>
<keyword evidence="2" id="KW-0472">Membrane</keyword>
<feature type="compositionally biased region" description="Low complexity" evidence="1">
    <location>
        <begin position="55"/>
        <end position="68"/>
    </location>
</feature>
<reference evidence="3" key="1">
    <citation type="submission" date="2023-02" db="EMBL/GenBank/DDBJ databases">
        <title>Identification and recombinant expression of a fungal hydrolase from Papiliotrema laurentii that hydrolyzes apple cutin and clears colloidal polyester polyurethane.</title>
        <authorList>
            <consortium name="DOE Joint Genome Institute"/>
            <person name="Roman V.A."/>
            <person name="Bojanowski C."/>
            <person name="Crable B.R."/>
            <person name="Wagner D.N."/>
            <person name="Hung C.S."/>
            <person name="Nadeau L.J."/>
            <person name="Schratz L."/>
            <person name="Haridas S."/>
            <person name="Pangilinan J."/>
            <person name="Lipzen A."/>
            <person name="Na H."/>
            <person name="Yan M."/>
            <person name="Ng V."/>
            <person name="Grigoriev I.V."/>
            <person name="Spatafora J.W."/>
            <person name="Barlow D."/>
            <person name="Biffinger J."/>
            <person name="Kelley-Loughnane N."/>
            <person name="Varaljay V.A."/>
            <person name="Crookes-Goodson W.J."/>
        </authorList>
    </citation>
    <scope>NUCLEOTIDE SEQUENCE</scope>
    <source>
        <strain evidence="3">5307AH</strain>
    </source>
</reference>
<feature type="compositionally biased region" description="Basic and acidic residues" evidence="1">
    <location>
        <begin position="28"/>
        <end position="48"/>
    </location>
</feature>
<dbReference type="Gene3D" id="3.40.50.12780">
    <property type="entry name" value="N-terminal domain of ligase-like"/>
    <property type="match status" value="1"/>
</dbReference>
<name>A0AAD9CVW4_PAPLA</name>
<accession>A0AAD9CVW4</accession>
<keyword evidence="2" id="KW-0812">Transmembrane</keyword>
<evidence type="ECO:0000313" key="4">
    <source>
        <dbReference type="Proteomes" id="UP001182556"/>
    </source>
</evidence>